<reference evidence="2 3" key="1">
    <citation type="submission" date="2015-05" db="EMBL/GenBank/DDBJ databases">
        <title>Distinctive expansion of gene families associated with plant cell wall degradation and secondary metabolism in the genomes of grapevine trunk pathogens.</title>
        <authorList>
            <person name="Lawrence D.P."/>
            <person name="Travadon R."/>
            <person name="Rolshausen P.E."/>
            <person name="Baumgartner K."/>
        </authorList>
    </citation>
    <scope>NUCLEOTIDE SEQUENCE [LARGE SCALE GENOMIC DNA]</scope>
    <source>
        <strain evidence="2">UCRPC4</strain>
    </source>
</reference>
<evidence type="ECO:0000313" key="3">
    <source>
        <dbReference type="Proteomes" id="UP000053317"/>
    </source>
</evidence>
<gene>
    <name evidence="2" type="ORF">UCRPC4_g05558</name>
</gene>
<reference evidence="2 3" key="2">
    <citation type="submission" date="2015-05" db="EMBL/GenBank/DDBJ databases">
        <authorList>
            <person name="Morales-Cruz A."/>
            <person name="Amrine K.C."/>
            <person name="Cantu D."/>
        </authorList>
    </citation>
    <scope>NUCLEOTIDE SEQUENCE [LARGE SCALE GENOMIC DNA]</scope>
    <source>
        <strain evidence="2">UCRPC4</strain>
    </source>
</reference>
<accession>A0A0G2E522</accession>
<dbReference type="EMBL" id="LCWF01000146">
    <property type="protein sequence ID" value="KKY17416.1"/>
    <property type="molecule type" value="Genomic_DNA"/>
</dbReference>
<organism evidence="2 3">
    <name type="scientific">Phaeomoniella chlamydospora</name>
    <name type="common">Phaeoacremonium chlamydosporum</name>
    <dbReference type="NCBI Taxonomy" id="158046"/>
    <lineage>
        <taxon>Eukaryota</taxon>
        <taxon>Fungi</taxon>
        <taxon>Dikarya</taxon>
        <taxon>Ascomycota</taxon>
        <taxon>Pezizomycotina</taxon>
        <taxon>Eurotiomycetes</taxon>
        <taxon>Chaetothyriomycetidae</taxon>
        <taxon>Phaeomoniellales</taxon>
        <taxon>Phaeomoniellaceae</taxon>
        <taxon>Phaeomoniella</taxon>
    </lineage>
</organism>
<name>A0A0G2E522_PHACM</name>
<dbReference type="AlphaFoldDB" id="A0A0G2E522"/>
<proteinExistence type="predicted"/>
<evidence type="ECO:0000256" key="1">
    <source>
        <dbReference type="SAM" id="MobiDB-lite"/>
    </source>
</evidence>
<feature type="region of interest" description="Disordered" evidence="1">
    <location>
        <begin position="1"/>
        <end position="23"/>
    </location>
</feature>
<feature type="compositionally biased region" description="Polar residues" evidence="1">
    <location>
        <begin position="1"/>
        <end position="12"/>
    </location>
</feature>
<dbReference type="Proteomes" id="UP000053317">
    <property type="component" value="Unassembled WGS sequence"/>
</dbReference>
<comment type="caution">
    <text evidence="2">The sequence shown here is derived from an EMBL/GenBank/DDBJ whole genome shotgun (WGS) entry which is preliminary data.</text>
</comment>
<protein>
    <submittedName>
        <fullName evidence="2">Uncharacterized protein</fullName>
    </submittedName>
</protein>
<keyword evidence="3" id="KW-1185">Reference proteome</keyword>
<feature type="compositionally biased region" description="Basic and acidic residues" evidence="1">
    <location>
        <begin position="13"/>
        <end position="23"/>
    </location>
</feature>
<sequence>MKVSGQTATQDPPKNDADGPGELRKIRFDVVFADAKPSDKPFYSSSSLPSNTTTPVSFDNPFATAHWWSPSPIPPPPPPFLEETQLSQEIPDLVRVLQSGGMIRHLTIRLRKWPRWANGKPVIQSSEFYEVPECTVEDMLEVFRPLIEFQLQGIENDEVKVRAEVYKKTENENENAEGYDNPTTKFVEKFNLARRKFLDDTNAKESAVGSSCSSTDLALAHTTDVVIVQEKKHFEVPPVVDQYYCLIINQLGLEIFSLYLIFIVDE</sequence>
<evidence type="ECO:0000313" key="2">
    <source>
        <dbReference type="EMBL" id="KKY17416.1"/>
    </source>
</evidence>